<feature type="region of interest" description="Disordered" evidence="1">
    <location>
        <begin position="1"/>
        <end position="20"/>
    </location>
</feature>
<dbReference type="Proteomes" id="UP000322873">
    <property type="component" value="Unassembled WGS sequence"/>
</dbReference>
<keyword evidence="3" id="KW-1185">Reference proteome</keyword>
<reference evidence="2 3" key="1">
    <citation type="submission" date="2019-06" db="EMBL/GenBank/DDBJ databases">
        <title>Genome Sequence of the Brown Rot Fungal Pathogen Monilinia fructicola.</title>
        <authorList>
            <person name="De Miccolis Angelini R.M."/>
            <person name="Landi L."/>
            <person name="Abate D."/>
            <person name="Pollastro S."/>
            <person name="Romanazzi G."/>
            <person name="Faretra F."/>
        </authorList>
    </citation>
    <scope>NUCLEOTIDE SEQUENCE [LARGE SCALE GENOMIC DNA]</scope>
    <source>
        <strain evidence="2 3">Mfrc123</strain>
    </source>
</reference>
<protein>
    <submittedName>
        <fullName evidence="2">Uncharacterized protein</fullName>
    </submittedName>
</protein>
<comment type="caution">
    <text evidence="2">The sequence shown here is derived from an EMBL/GenBank/DDBJ whole genome shotgun (WGS) entry which is preliminary data.</text>
</comment>
<dbReference type="EMBL" id="VICG01000013">
    <property type="protein sequence ID" value="KAA8565597.1"/>
    <property type="molecule type" value="Genomic_DNA"/>
</dbReference>
<name>A0A5M9JA00_MONFR</name>
<organism evidence="2 3">
    <name type="scientific">Monilinia fructicola</name>
    <name type="common">Brown rot fungus</name>
    <name type="synonym">Ciboria fructicola</name>
    <dbReference type="NCBI Taxonomy" id="38448"/>
    <lineage>
        <taxon>Eukaryota</taxon>
        <taxon>Fungi</taxon>
        <taxon>Dikarya</taxon>
        <taxon>Ascomycota</taxon>
        <taxon>Pezizomycotina</taxon>
        <taxon>Leotiomycetes</taxon>
        <taxon>Helotiales</taxon>
        <taxon>Sclerotiniaceae</taxon>
        <taxon>Monilinia</taxon>
    </lineage>
</organism>
<accession>A0A5M9JA00</accession>
<feature type="compositionally biased region" description="Basic residues" evidence="1">
    <location>
        <begin position="1"/>
        <end position="10"/>
    </location>
</feature>
<gene>
    <name evidence="2" type="ORF">EYC84_009449</name>
</gene>
<feature type="region of interest" description="Disordered" evidence="1">
    <location>
        <begin position="80"/>
        <end position="100"/>
    </location>
</feature>
<dbReference type="AlphaFoldDB" id="A0A5M9JA00"/>
<evidence type="ECO:0000256" key="1">
    <source>
        <dbReference type="SAM" id="MobiDB-lite"/>
    </source>
</evidence>
<feature type="compositionally biased region" description="Polar residues" evidence="1">
    <location>
        <begin position="87"/>
        <end position="100"/>
    </location>
</feature>
<evidence type="ECO:0000313" key="3">
    <source>
        <dbReference type="Proteomes" id="UP000322873"/>
    </source>
</evidence>
<sequence>MHRPVTKKLNQRQGTARQGKASLFLTFPPVRSRGVQLAYVRTPLEYRDHHNRLFRLNSTTLCKNSPRLLTIPSLEHPLSLAHRTSPKRQLTNTSHISPYS</sequence>
<evidence type="ECO:0000313" key="2">
    <source>
        <dbReference type="EMBL" id="KAA8565597.1"/>
    </source>
</evidence>
<proteinExistence type="predicted"/>